<protein>
    <recommendedName>
        <fullName evidence="3">TTF-type domain-containing protein</fullName>
    </recommendedName>
</protein>
<feature type="non-terminal residue" evidence="2">
    <location>
        <position position="263"/>
    </location>
</feature>
<evidence type="ECO:0008006" key="3">
    <source>
        <dbReference type="Google" id="ProtNLM"/>
    </source>
</evidence>
<proteinExistence type="predicted"/>
<accession>A0A1B6JYK6</accession>
<dbReference type="AlphaFoldDB" id="A0A1B6JYK6"/>
<feature type="region of interest" description="Disordered" evidence="1">
    <location>
        <begin position="1"/>
        <end position="21"/>
    </location>
</feature>
<evidence type="ECO:0000313" key="2">
    <source>
        <dbReference type="EMBL" id="JAT04261.1"/>
    </source>
</evidence>
<name>A0A1B6JYK6_9HEMI</name>
<gene>
    <name evidence="2" type="ORF">g.39424</name>
</gene>
<sequence length="263" mass="29628">MSKKPSGSEYRKRARERNERESALLNKIHRLDDFFNKPETPSCSAETLPVVTGTERNVVSEDSGVIVEVEVIQQPASATATDVSDTTTEIAPVHVPSPPSTEQIADLGHQLQDCVPANKEVTDSKNLDDPALWLVNEALREYFAVHSINQNDSGDFSQSKRQYSDQNRYLNKACFFKKLVNGEIVKRTHLVYSKSTGYVYCAPCKLYGGTTALATCGFNDWKNSHKIQEHDNSLEHRECVNKYLTRMNAPQRIDAKLLEQHQV</sequence>
<dbReference type="EMBL" id="GECU01003446">
    <property type="protein sequence ID" value="JAT04261.1"/>
    <property type="molecule type" value="Transcribed_RNA"/>
</dbReference>
<organism evidence="2">
    <name type="scientific">Homalodisca liturata</name>
    <dbReference type="NCBI Taxonomy" id="320908"/>
    <lineage>
        <taxon>Eukaryota</taxon>
        <taxon>Metazoa</taxon>
        <taxon>Ecdysozoa</taxon>
        <taxon>Arthropoda</taxon>
        <taxon>Hexapoda</taxon>
        <taxon>Insecta</taxon>
        <taxon>Pterygota</taxon>
        <taxon>Neoptera</taxon>
        <taxon>Paraneoptera</taxon>
        <taxon>Hemiptera</taxon>
        <taxon>Auchenorrhyncha</taxon>
        <taxon>Membracoidea</taxon>
        <taxon>Cicadellidae</taxon>
        <taxon>Cicadellinae</taxon>
        <taxon>Proconiini</taxon>
        <taxon>Homalodisca</taxon>
    </lineage>
</organism>
<reference evidence="2" key="1">
    <citation type="submission" date="2015-11" db="EMBL/GenBank/DDBJ databases">
        <title>De novo transcriptome assembly of four potential Pierce s Disease insect vectors from Arizona vineyards.</title>
        <authorList>
            <person name="Tassone E.E."/>
        </authorList>
    </citation>
    <scope>NUCLEOTIDE SEQUENCE</scope>
</reference>
<evidence type="ECO:0000256" key="1">
    <source>
        <dbReference type="SAM" id="MobiDB-lite"/>
    </source>
</evidence>